<reference evidence="2" key="1">
    <citation type="journal article" date="2019" name="Environ. Microbiol.">
        <title>Fungal ecological strategies reflected in gene transcription - a case study of two litter decomposers.</title>
        <authorList>
            <person name="Barbi F."/>
            <person name="Kohler A."/>
            <person name="Barry K."/>
            <person name="Baskaran P."/>
            <person name="Daum C."/>
            <person name="Fauchery L."/>
            <person name="Ihrmark K."/>
            <person name="Kuo A."/>
            <person name="LaButti K."/>
            <person name="Lipzen A."/>
            <person name="Morin E."/>
            <person name="Grigoriev I.V."/>
            <person name="Henrissat B."/>
            <person name="Lindahl B."/>
            <person name="Martin F."/>
        </authorList>
    </citation>
    <scope>NUCLEOTIDE SEQUENCE</scope>
    <source>
        <strain evidence="2">JB14</strain>
    </source>
</reference>
<evidence type="ECO:0000313" key="2">
    <source>
        <dbReference type="EMBL" id="KAE9382628.1"/>
    </source>
</evidence>
<proteinExistence type="predicted"/>
<dbReference type="EMBL" id="ML771234">
    <property type="protein sequence ID" value="KAE9382628.1"/>
    <property type="molecule type" value="Genomic_DNA"/>
</dbReference>
<keyword evidence="3" id="KW-1185">Reference proteome</keyword>
<evidence type="ECO:0000313" key="3">
    <source>
        <dbReference type="Proteomes" id="UP000799118"/>
    </source>
</evidence>
<dbReference type="AlphaFoldDB" id="A0A6A4GB47"/>
<accession>A0A6A4GB47</accession>
<dbReference type="Proteomes" id="UP000799118">
    <property type="component" value="Unassembled WGS sequence"/>
</dbReference>
<organism evidence="2 3">
    <name type="scientific">Gymnopus androsaceus JB14</name>
    <dbReference type="NCBI Taxonomy" id="1447944"/>
    <lineage>
        <taxon>Eukaryota</taxon>
        <taxon>Fungi</taxon>
        <taxon>Dikarya</taxon>
        <taxon>Basidiomycota</taxon>
        <taxon>Agaricomycotina</taxon>
        <taxon>Agaricomycetes</taxon>
        <taxon>Agaricomycetidae</taxon>
        <taxon>Agaricales</taxon>
        <taxon>Marasmiineae</taxon>
        <taxon>Omphalotaceae</taxon>
        <taxon>Gymnopus</taxon>
    </lineage>
</organism>
<feature type="compositionally biased region" description="Low complexity" evidence="1">
    <location>
        <begin position="24"/>
        <end position="38"/>
    </location>
</feature>
<evidence type="ECO:0000256" key="1">
    <source>
        <dbReference type="SAM" id="MobiDB-lite"/>
    </source>
</evidence>
<protein>
    <submittedName>
        <fullName evidence="2">Uncharacterized protein</fullName>
    </submittedName>
</protein>
<gene>
    <name evidence="2" type="ORF">BT96DRAFT_1010314</name>
</gene>
<name>A0A6A4GB47_9AGAR</name>
<dbReference type="OrthoDB" id="3131738at2759"/>
<sequence>MDQLSSVVVNDRGRSLPPPASHVNSGSNTPSNPAANSSQRKFVPAMTLCPPINLVDTANLTQVDNICSKVTGYSPTFLQGYLNGKLIIDLHNQNSAILITVSKDANTICNPLTNKLKHTFIVVERGPVTGQTTRQLHVLGEYAYRGSSPSQLTLSDYELLPEASKDFIVETAKGTLDHKEIKTKQQLVASLCEARRNSCSCDCAGDCKIWEGSGTASSGGSS</sequence>
<feature type="region of interest" description="Disordered" evidence="1">
    <location>
        <begin position="1"/>
        <end position="39"/>
    </location>
</feature>